<sequence length="103" mass="12004">MIENGVITDKERSVNYGPDDFRLPRMKALEVKFLGCSVQFQSRFQDGRDNVEDDSRSGRRSTSKADENIEEVGNHVRSDRRLSIRAIAEFVRIDKEWMRQKAI</sequence>
<proteinExistence type="predicted"/>
<name>A0AAW1D0Q1_9HEMI</name>
<feature type="region of interest" description="Disordered" evidence="1">
    <location>
        <begin position="45"/>
        <end position="72"/>
    </location>
</feature>
<dbReference type="AlphaFoldDB" id="A0AAW1D0Q1"/>
<comment type="caution">
    <text evidence="2">The sequence shown here is derived from an EMBL/GenBank/DDBJ whole genome shotgun (WGS) entry which is preliminary data.</text>
</comment>
<gene>
    <name evidence="2" type="ORF">O3M35_010153</name>
</gene>
<evidence type="ECO:0000313" key="3">
    <source>
        <dbReference type="Proteomes" id="UP001461498"/>
    </source>
</evidence>
<evidence type="ECO:0000256" key="1">
    <source>
        <dbReference type="SAM" id="MobiDB-lite"/>
    </source>
</evidence>
<keyword evidence="3" id="KW-1185">Reference proteome</keyword>
<dbReference type="Proteomes" id="UP001461498">
    <property type="component" value="Unassembled WGS sequence"/>
</dbReference>
<dbReference type="EMBL" id="JAPXFL010000007">
    <property type="protein sequence ID" value="KAK9503633.1"/>
    <property type="molecule type" value="Genomic_DNA"/>
</dbReference>
<accession>A0AAW1D0Q1</accession>
<evidence type="ECO:0000313" key="2">
    <source>
        <dbReference type="EMBL" id="KAK9503633.1"/>
    </source>
</evidence>
<organism evidence="2 3">
    <name type="scientific">Rhynocoris fuscipes</name>
    <dbReference type="NCBI Taxonomy" id="488301"/>
    <lineage>
        <taxon>Eukaryota</taxon>
        <taxon>Metazoa</taxon>
        <taxon>Ecdysozoa</taxon>
        <taxon>Arthropoda</taxon>
        <taxon>Hexapoda</taxon>
        <taxon>Insecta</taxon>
        <taxon>Pterygota</taxon>
        <taxon>Neoptera</taxon>
        <taxon>Paraneoptera</taxon>
        <taxon>Hemiptera</taxon>
        <taxon>Heteroptera</taxon>
        <taxon>Panheteroptera</taxon>
        <taxon>Cimicomorpha</taxon>
        <taxon>Reduviidae</taxon>
        <taxon>Harpactorinae</taxon>
        <taxon>Harpactorini</taxon>
        <taxon>Rhynocoris</taxon>
    </lineage>
</organism>
<protein>
    <submittedName>
        <fullName evidence="2">Uncharacterized protein</fullName>
    </submittedName>
</protein>
<reference evidence="2 3" key="1">
    <citation type="submission" date="2022-12" db="EMBL/GenBank/DDBJ databases">
        <title>Chromosome-level genome assembly of true bugs.</title>
        <authorList>
            <person name="Ma L."/>
            <person name="Li H."/>
        </authorList>
    </citation>
    <scope>NUCLEOTIDE SEQUENCE [LARGE SCALE GENOMIC DNA]</scope>
    <source>
        <strain evidence="2">Lab_2022b</strain>
    </source>
</reference>